<evidence type="ECO:0000256" key="1">
    <source>
        <dbReference type="SAM" id="MobiDB-lite"/>
    </source>
</evidence>
<organism evidence="2 3">
    <name type="scientific">Mortierella isabellina</name>
    <name type="common">Filamentous fungus</name>
    <name type="synonym">Umbelopsis isabellina</name>
    <dbReference type="NCBI Taxonomy" id="91625"/>
    <lineage>
        <taxon>Eukaryota</taxon>
        <taxon>Fungi</taxon>
        <taxon>Fungi incertae sedis</taxon>
        <taxon>Mucoromycota</taxon>
        <taxon>Mucoromycotina</taxon>
        <taxon>Umbelopsidomycetes</taxon>
        <taxon>Umbelopsidales</taxon>
        <taxon>Umbelopsidaceae</taxon>
        <taxon>Umbelopsis</taxon>
    </lineage>
</organism>
<protein>
    <submittedName>
        <fullName evidence="2">Uncharacterized protein</fullName>
    </submittedName>
</protein>
<proteinExistence type="predicted"/>
<dbReference type="AlphaFoldDB" id="A0A8H7Q674"/>
<feature type="compositionally biased region" description="Low complexity" evidence="1">
    <location>
        <begin position="192"/>
        <end position="215"/>
    </location>
</feature>
<feature type="compositionally biased region" description="Polar residues" evidence="1">
    <location>
        <begin position="97"/>
        <end position="108"/>
    </location>
</feature>
<sequence>MTSSLTSGKASIVRKPTSSSYPSSPSSPTSSSNKGSGDYFSEPARANGGSGTQVLHRENSQSSLGSGLASISMSSNNGSNSANASEEAFDVVDLQGDPSSHPQYNYNKTLPEAPTPVQSNQDVTVESMTAALAAAVQMSTNPTKNLSSLSLGHASIVPSAASTPEPRPSVRTSRLFSFSGKRSESAPNLAESASTPTSASSQASSPDTAAATPTSRFALFTRRSSNAVQSLETKMEEPEDENGMKELEYRGITVKEIKSTLKTMVIPDHVKSPMPDSKIQRPGFARVIY</sequence>
<name>A0A8H7Q674_MORIS</name>
<evidence type="ECO:0000313" key="3">
    <source>
        <dbReference type="Proteomes" id="UP000654370"/>
    </source>
</evidence>
<accession>A0A8H7Q674</accession>
<dbReference type="OrthoDB" id="2423722at2759"/>
<keyword evidence="3" id="KW-1185">Reference proteome</keyword>
<reference evidence="2" key="1">
    <citation type="submission" date="2020-12" db="EMBL/GenBank/DDBJ databases">
        <title>Metabolic potential, ecology and presence of endohyphal bacteria is reflected in genomic diversity of Mucoromycotina.</title>
        <authorList>
            <person name="Muszewska A."/>
            <person name="Okrasinska A."/>
            <person name="Steczkiewicz K."/>
            <person name="Drgas O."/>
            <person name="Orlowska M."/>
            <person name="Perlinska-Lenart U."/>
            <person name="Aleksandrzak-Piekarczyk T."/>
            <person name="Szatraj K."/>
            <person name="Zielenkiewicz U."/>
            <person name="Pilsyk S."/>
            <person name="Malc E."/>
            <person name="Mieczkowski P."/>
            <person name="Kruszewska J.S."/>
            <person name="Biernat P."/>
            <person name="Pawlowska J."/>
        </authorList>
    </citation>
    <scope>NUCLEOTIDE SEQUENCE</scope>
    <source>
        <strain evidence="2">WA0000067209</strain>
    </source>
</reference>
<feature type="compositionally biased region" description="Low complexity" evidence="1">
    <location>
        <begin position="69"/>
        <end position="86"/>
    </location>
</feature>
<dbReference type="Proteomes" id="UP000654370">
    <property type="component" value="Unassembled WGS sequence"/>
</dbReference>
<feature type="compositionally biased region" description="Low complexity" evidence="1">
    <location>
        <begin position="16"/>
        <end position="32"/>
    </location>
</feature>
<comment type="caution">
    <text evidence="2">The sequence shown here is derived from an EMBL/GenBank/DDBJ whole genome shotgun (WGS) entry which is preliminary data.</text>
</comment>
<feature type="region of interest" description="Disordered" evidence="1">
    <location>
        <begin position="1"/>
        <end position="122"/>
    </location>
</feature>
<gene>
    <name evidence="2" type="ORF">INT43_002498</name>
</gene>
<evidence type="ECO:0000313" key="2">
    <source>
        <dbReference type="EMBL" id="KAG2186060.1"/>
    </source>
</evidence>
<feature type="region of interest" description="Disordered" evidence="1">
    <location>
        <begin position="158"/>
        <end position="216"/>
    </location>
</feature>
<dbReference type="EMBL" id="JAEPQZ010000001">
    <property type="protein sequence ID" value="KAG2186060.1"/>
    <property type="molecule type" value="Genomic_DNA"/>
</dbReference>